<accession>A0AA88WDG5</accession>
<dbReference type="PANTHER" id="PTHR36362:SF3">
    <property type="entry name" value="PROTEIN HOOK HOMOLOG 3-LIKE"/>
    <property type="match status" value="1"/>
</dbReference>
<comment type="caution">
    <text evidence="2">The sequence shown here is derived from an EMBL/GenBank/DDBJ whole genome shotgun (WGS) entry which is preliminary data.</text>
</comment>
<keyword evidence="1" id="KW-0175">Coiled coil</keyword>
<name>A0AA88WDG5_9ASTE</name>
<dbReference type="AlphaFoldDB" id="A0AA88WDG5"/>
<gene>
    <name evidence="2" type="ORF">RJ639_046568</name>
</gene>
<dbReference type="GO" id="GO:0012505">
    <property type="term" value="C:endomembrane system"/>
    <property type="evidence" value="ECO:0007669"/>
    <property type="project" value="TreeGrafter"/>
</dbReference>
<evidence type="ECO:0000313" key="3">
    <source>
        <dbReference type="Proteomes" id="UP001188597"/>
    </source>
</evidence>
<dbReference type="Proteomes" id="UP001188597">
    <property type="component" value="Unassembled WGS sequence"/>
</dbReference>
<keyword evidence="3" id="KW-1185">Reference proteome</keyword>
<evidence type="ECO:0000313" key="2">
    <source>
        <dbReference type="EMBL" id="KAK3020705.1"/>
    </source>
</evidence>
<organism evidence="2 3">
    <name type="scientific">Escallonia herrerae</name>
    <dbReference type="NCBI Taxonomy" id="1293975"/>
    <lineage>
        <taxon>Eukaryota</taxon>
        <taxon>Viridiplantae</taxon>
        <taxon>Streptophyta</taxon>
        <taxon>Embryophyta</taxon>
        <taxon>Tracheophyta</taxon>
        <taxon>Spermatophyta</taxon>
        <taxon>Magnoliopsida</taxon>
        <taxon>eudicotyledons</taxon>
        <taxon>Gunneridae</taxon>
        <taxon>Pentapetalae</taxon>
        <taxon>asterids</taxon>
        <taxon>campanulids</taxon>
        <taxon>Escalloniales</taxon>
        <taxon>Escalloniaceae</taxon>
        <taxon>Escallonia</taxon>
    </lineage>
</organism>
<protein>
    <submittedName>
        <fullName evidence="2">Uncharacterized protein</fullName>
    </submittedName>
</protein>
<feature type="coiled-coil region" evidence="1">
    <location>
        <begin position="889"/>
        <end position="927"/>
    </location>
</feature>
<dbReference type="EMBL" id="JAVXUP010000801">
    <property type="protein sequence ID" value="KAK3020705.1"/>
    <property type="molecule type" value="Genomic_DNA"/>
</dbReference>
<feature type="coiled-coil region" evidence="1">
    <location>
        <begin position="215"/>
        <end position="274"/>
    </location>
</feature>
<dbReference type="PANTHER" id="PTHR36362">
    <property type="entry name" value="DNA-DIRECTED RNA POLYMERASE SUBUNIT BETA"/>
    <property type="match status" value="1"/>
</dbReference>
<feature type="coiled-coil region" evidence="1">
    <location>
        <begin position="766"/>
        <end position="793"/>
    </location>
</feature>
<reference evidence="2" key="1">
    <citation type="submission" date="2022-12" db="EMBL/GenBank/DDBJ databases">
        <title>Draft genome assemblies for two species of Escallonia (Escalloniales).</title>
        <authorList>
            <person name="Chanderbali A."/>
            <person name="Dervinis C."/>
            <person name="Anghel I."/>
            <person name="Soltis D."/>
            <person name="Soltis P."/>
            <person name="Zapata F."/>
        </authorList>
    </citation>
    <scope>NUCLEOTIDE SEQUENCE</scope>
    <source>
        <strain evidence="2">UCBG64.0493</strain>
        <tissue evidence="2">Leaf</tissue>
    </source>
</reference>
<proteinExistence type="predicted"/>
<sequence length="934" mass="106642">MGSHLLHQCQVAAEMWSLIFCRPVPRDASISFGCFELQEKRRDTWCPGNLSKETLRELHYAVQEKASAMKPARDERDTGPLVPFEDLLNVANINASSEQKEDCKTNGLENCSLPDPHALLHVTSRKKPPLRKKISPKENHELVAMQAEYEDLLQKFETQKTISDIQIDYLTKQLGEAHFHMDEKCQDNSSCLINECTIPGKLNLLMTESEAIVVIKQLQEKIRILETEKSSSLQNLDSVVELATEQNIYAREKYEKLYEDVLKAQEEAKVAREQLTSMELVDNLKSFTNLLAGVQEVMLEVRSSTNLSQDLSSVVDELFQTVKAIWAQLAEFKIFASENSMQVKSIIRDHEKLQSCMRNKLNELKSEKVLLCNQSVDLHSKVQELSLNWQESENALKKFSEQNEMEISEFQYHIETLQKEISCLSSCSLAKEKENMRKDLEKTKTKLKETEFKLRNAIQEKTKLEGEKACAEREIKQLHGQKVILERDISKRDRCSIGFDPKRTKGIAVSFDQTMQAMLVMVEIMEVKDVGDHDLRVSPSLEQKCLSAGPNLAEQRLLACNWDKSKGSGMAAEMGDSRGLEDFGKLEVLAFEMERTIASLEDQLAATRGEKEEALSGIEHYALEMQVLSDKLNMSNTELSTLQDVVSSLRSSLEESQSYSEKLETSLNVLVQEKEELAMVAGRMVNFAKFYAYQNSVLRMEKSLEYHLQDDPRAAYDQGKRSQDVSLAMLHLVTILWSQKSIKALQLPIPCNQILEAKLEVISMEHHHACEEVARLRTELNVLNKERGEFSAERRELDSRSVLVDDFQHVKSQLLIMTKERDMLMARIEELQRHQLSMSKAEVDELTGRISNLEVKMHSDGVNNSKERAKLRMRLRGAQAKLDTFRVRYDEAVDELEFMNGQYEAASAKLKNQLASYGIEVLNLKKELASVKSH</sequence>
<evidence type="ECO:0000256" key="1">
    <source>
        <dbReference type="SAM" id="Coils"/>
    </source>
</evidence>
<feature type="coiled-coil region" evidence="1">
    <location>
        <begin position="430"/>
        <end position="488"/>
    </location>
</feature>